<organism evidence="1 2">
    <name type="scientific">Winogradskyella maritima</name>
    <dbReference type="NCBI Taxonomy" id="1517766"/>
    <lineage>
        <taxon>Bacteria</taxon>
        <taxon>Pseudomonadati</taxon>
        <taxon>Bacteroidota</taxon>
        <taxon>Flavobacteriia</taxon>
        <taxon>Flavobacteriales</taxon>
        <taxon>Flavobacteriaceae</taxon>
        <taxon>Winogradskyella</taxon>
    </lineage>
</organism>
<evidence type="ECO:0000313" key="2">
    <source>
        <dbReference type="Proteomes" id="UP001595812"/>
    </source>
</evidence>
<name>A0ABV8AIP2_9FLAO</name>
<dbReference type="EMBL" id="JBHSAT010000021">
    <property type="protein sequence ID" value="MFC3877853.1"/>
    <property type="molecule type" value="Genomic_DNA"/>
</dbReference>
<reference evidence="2" key="1">
    <citation type="journal article" date="2019" name="Int. J. Syst. Evol. Microbiol.">
        <title>The Global Catalogue of Microorganisms (GCM) 10K type strain sequencing project: providing services to taxonomists for standard genome sequencing and annotation.</title>
        <authorList>
            <consortium name="The Broad Institute Genomics Platform"/>
            <consortium name="The Broad Institute Genome Sequencing Center for Infectious Disease"/>
            <person name="Wu L."/>
            <person name="Ma J."/>
        </authorList>
    </citation>
    <scope>NUCLEOTIDE SEQUENCE [LARGE SCALE GENOMIC DNA]</scope>
    <source>
        <strain evidence="2">CECT 8979</strain>
    </source>
</reference>
<protein>
    <submittedName>
        <fullName evidence="1">Uncharacterized protein</fullName>
    </submittedName>
</protein>
<dbReference type="Proteomes" id="UP001595812">
    <property type="component" value="Unassembled WGS sequence"/>
</dbReference>
<gene>
    <name evidence="1" type="ORF">ACFOSX_11510</name>
</gene>
<comment type="caution">
    <text evidence="1">The sequence shown here is derived from an EMBL/GenBank/DDBJ whole genome shotgun (WGS) entry which is preliminary data.</text>
</comment>
<sequence>MKKTILLIFLLNCGIGISQNEFPSGQKNETFSSYDENWEFFELGKPIEVRILMHLPSTGLCGTLAFASVSIVQTKDKKTFRILDLCNTTEILENKIVKIVPTKKPEFSVMLPSRTFINPETGKVEQYELDKYTLKTTYVHIEE</sequence>
<dbReference type="RefSeq" id="WP_386101067.1">
    <property type="nucleotide sequence ID" value="NZ_JBHSAT010000021.1"/>
</dbReference>
<accession>A0ABV8AIP2</accession>
<keyword evidence="2" id="KW-1185">Reference proteome</keyword>
<evidence type="ECO:0000313" key="1">
    <source>
        <dbReference type="EMBL" id="MFC3877853.1"/>
    </source>
</evidence>
<proteinExistence type="predicted"/>